<dbReference type="PANTHER" id="PTHR40547:SF1">
    <property type="entry name" value="SLL0298 PROTEIN"/>
    <property type="match status" value="1"/>
</dbReference>
<dbReference type="RefSeq" id="WP_181551363.1">
    <property type="nucleotide sequence ID" value="NZ_JACDUS010000005.1"/>
</dbReference>
<accession>A0A7W0C9L2</accession>
<reference evidence="3 4" key="1">
    <citation type="submission" date="2020-07" db="EMBL/GenBank/DDBJ databases">
        <title>Genomic Encyclopedia of Type Strains, Phase IV (KMG-IV): sequencing the most valuable type-strain genomes for metagenomic binning, comparative biology and taxonomic classification.</title>
        <authorList>
            <person name="Goeker M."/>
        </authorList>
    </citation>
    <scope>NUCLEOTIDE SEQUENCE [LARGE SCALE GENOMIC DNA]</scope>
    <source>
        <strain evidence="3 4">DSM 17721</strain>
    </source>
</reference>
<dbReference type="EMBL" id="JACDUS010000005">
    <property type="protein sequence ID" value="MBA2881701.1"/>
    <property type="molecule type" value="Genomic_DNA"/>
</dbReference>
<feature type="transmembrane region" description="Helical" evidence="1">
    <location>
        <begin position="49"/>
        <end position="75"/>
    </location>
</feature>
<comment type="caution">
    <text evidence="3">The sequence shown here is derived from an EMBL/GenBank/DDBJ whole genome shotgun (WGS) entry which is preliminary data.</text>
</comment>
<keyword evidence="4" id="KW-1185">Reference proteome</keyword>
<protein>
    <recommendedName>
        <fullName evidence="2">DUF2062 domain-containing protein</fullName>
    </recommendedName>
</protein>
<evidence type="ECO:0000259" key="2">
    <source>
        <dbReference type="Pfam" id="PF09835"/>
    </source>
</evidence>
<evidence type="ECO:0000256" key="1">
    <source>
        <dbReference type="SAM" id="Phobius"/>
    </source>
</evidence>
<keyword evidence="1" id="KW-1133">Transmembrane helix</keyword>
<name>A0A7W0C9L2_9BACT</name>
<dbReference type="AlphaFoldDB" id="A0A7W0C9L2"/>
<dbReference type="Pfam" id="PF09835">
    <property type="entry name" value="DUF2062"/>
    <property type="match status" value="1"/>
</dbReference>
<evidence type="ECO:0000313" key="4">
    <source>
        <dbReference type="Proteomes" id="UP000525298"/>
    </source>
</evidence>
<keyword evidence="1" id="KW-0472">Membrane</keyword>
<keyword evidence="1" id="KW-0812">Transmembrane</keyword>
<dbReference type="Proteomes" id="UP000525298">
    <property type="component" value="Unassembled WGS sequence"/>
</dbReference>
<feature type="transmembrane region" description="Helical" evidence="1">
    <location>
        <begin position="135"/>
        <end position="163"/>
    </location>
</feature>
<sequence length="169" mass="19444">MSRRIRTWLENNLISRDRLRGERIHKMLGERLFAREIWHIDRYTISGGLALGLFVAFTPTIPFQMIIAAFCALWLRVNLPVALAACWITNPLTIIFFYKMAYNIGYHSLGKLPWIFSGLVEKEQLGIRDIFTKAVYLWTGGMLLGSVAALAGYGFVRIAWYLASRKEKK</sequence>
<dbReference type="PANTHER" id="PTHR40547">
    <property type="entry name" value="SLL0298 PROTEIN"/>
    <property type="match status" value="1"/>
</dbReference>
<dbReference type="InterPro" id="IPR018639">
    <property type="entry name" value="DUF2062"/>
</dbReference>
<proteinExistence type="predicted"/>
<evidence type="ECO:0000313" key="3">
    <source>
        <dbReference type="EMBL" id="MBA2881701.1"/>
    </source>
</evidence>
<organism evidence="3 4">
    <name type="scientific">Desulfosalsimonas propionicica</name>
    <dbReference type="NCBI Taxonomy" id="332175"/>
    <lineage>
        <taxon>Bacteria</taxon>
        <taxon>Pseudomonadati</taxon>
        <taxon>Thermodesulfobacteriota</taxon>
        <taxon>Desulfobacteria</taxon>
        <taxon>Desulfobacterales</taxon>
        <taxon>Desulfosalsimonadaceae</taxon>
        <taxon>Desulfosalsimonas</taxon>
    </lineage>
</organism>
<feature type="domain" description="DUF2062" evidence="2">
    <location>
        <begin position="26"/>
        <end position="167"/>
    </location>
</feature>
<gene>
    <name evidence="3" type="ORF">HNR65_002032</name>
</gene>
<feature type="transmembrane region" description="Helical" evidence="1">
    <location>
        <begin position="81"/>
        <end position="98"/>
    </location>
</feature>